<accession>A0ABP7RE39</accession>
<comment type="caution">
    <text evidence="1">The sequence shown here is derived from an EMBL/GenBank/DDBJ whole genome shotgun (WGS) entry which is preliminary data.</text>
</comment>
<reference evidence="2" key="1">
    <citation type="journal article" date="2019" name="Int. J. Syst. Evol. Microbiol.">
        <title>The Global Catalogue of Microorganisms (GCM) 10K type strain sequencing project: providing services to taxonomists for standard genome sequencing and annotation.</title>
        <authorList>
            <consortium name="The Broad Institute Genomics Platform"/>
            <consortium name="The Broad Institute Genome Sequencing Center for Infectious Disease"/>
            <person name="Wu L."/>
            <person name="Ma J."/>
        </authorList>
    </citation>
    <scope>NUCLEOTIDE SEQUENCE [LARGE SCALE GENOMIC DNA]</scope>
    <source>
        <strain evidence="2">JCM 17224</strain>
    </source>
</reference>
<dbReference type="Proteomes" id="UP001500567">
    <property type="component" value="Unassembled WGS sequence"/>
</dbReference>
<dbReference type="RefSeq" id="WP_345070563.1">
    <property type="nucleotide sequence ID" value="NZ_BAABDJ010000002.1"/>
</dbReference>
<evidence type="ECO:0000313" key="1">
    <source>
        <dbReference type="EMBL" id="GAA3996180.1"/>
    </source>
</evidence>
<dbReference type="Pfam" id="PF14026">
    <property type="entry name" value="SCO4226-like"/>
    <property type="match status" value="1"/>
</dbReference>
<keyword evidence="2" id="KW-1185">Reference proteome</keyword>
<protein>
    <recommendedName>
        <fullName evidence="3">DUF4242 domain-containing protein</fullName>
    </recommendedName>
</protein>
<dbReference type="Gene3D" id="3.30.70.3090">
    <property type="entry name" value="ORF SCO4226, nickel-binding ferredoxin-like monomer"/>
    <property type="match status" value="1"/>
</dbReference>
<proteinExistence type="predicted"/>
<evidence type="ECO:0000313" key="2">
    <source>
        <dbReference type="Proteomes" id="UP001500567"/>
    </source>
</evidence>
<evidence type="ECO:0008006" key="3">
    <source>
        <dbReference type="Google" id="ProtNLM"/>
    </source>
</evidence>
<gene>
    <name evidence="1" type="ORF">GCM10022408_03470</name>
</gene>
<dbReference type="InterPro" id="IPR042557">
    <property type="entry name" value="SCO4226"/>
</dbReference>
<organism evidence="1 2">
    <name type="scientific">Hymenobacter fastidiosus</name>
    <dbReference type="NCBI Taxonomy" id="486264"/>
    <lineage>
        <taxon>Bacteria</taxon>
        <taxon>Pseudomonadati</taxon>
        <taxon>Bacteroidota</taxon>
        <taxon>Cytophagia</taxon>
        <taxon>Cytophagales</taxon>
        <taxon>Hymenobacteraceae</taxon>
        <taxon>Hymenobacter</taxon>
    </lineage>
</organism>
<name>A0ABP7RE39_9BACT</name>
<sequence>MPQYVIEREIPGAGNLTPEQLKAISQTSCGVLDKMGPEIQWDHSYVTTDKIYCVYNAQNEEMVREHARQGGFPANSVSKVSTVISPATAELATA</sequence>
<dbReference type="InterPro" id="IPR025336">
    <property type="entry name" value="SCO4226-like"/>
</dbReference>
<dbReference type="EMBL" id="BAABDJ010000002">
    <property type="protein sequence ID" value="GAA3996180.1"/>
    <property type="molecule type" value="Genomic_DNA"/>
</dbReference>